<dbReference type="GO" id="GO:0003700">
    <property type="term" value="F:DNA-binding transcription factor activity"/>
    <property type="evidence" value="ECO:0007669"/>
    <property type="project" value="InterPro"/>
</dbReference>
<gene>
    <name evidence="8" type="ORF">GH714_028653</name>
</gene>
<evidence type="ECO:0000256" key="3">
    <source>
        <dbReference type="ARBA" id="ARBA00023015"/>
    </source>
</evidence>
<dbReference type="GO" id="GO:0009873">
    <property type="term" value="P:ethylene-activated signaling pathway"/>
    <property type="evidence" value="ECO:0007669"/>
    <property type="project" value="UniProtKB-KW"/>
</dbReference>
<organism evidence="8 9">
    <name type="scientific">Hevea brasiliensis</name>
    <name type="common">Para rubber tree</name>
    <name type="synonym">Siphonia brasiliensis</name>
    <dbReference type="NCBI Taxonomy" id="3981"/>
    <lineage>
        <taxon>Eukaryota</taxon>
        <taxon>Viridiplantae</taxon>
        <taxon>Streptophyta</taxon>
        <taxon>Embryophyta</taxon>
        <taxon>Tracheophyta</taxon>
        <taxon>Spermatophyta</taxon>
        <taxon>Magnoliopsida</taxon>
        <taxon>eudicotyledons</taxon>
        <taxon>Gunneridae</taxon>
        <taxon>Pentapetalae</taxon>
        <taxon>rosids</taxon>
        <taxon>fabids</taxon>
        <taxon>Malpighiales</taxon>
        <taxon>Euphorbiaceae</taxon>
        <taxon>Crotonoideae</taxon>
        <taxon>Micrandreae</taxon>
        <taxon>Hevea</taxon>
    </lineage>
</organism>
<dbReference type="SMART" id="SM00380">
    <property type="entry name" value="AP2"/>
    <property type="match status" value="1"/>
</dbReference>
<proteinExistence type="predicted"/>
<dbReference type="PANTHER" id="PTHR31677">
    <property type="entry name" value="AP2 DOMAIN CLASS TRANSCRIPTION FACTOR"/>
    <property type="match status" value="1"/>
</dbReference>
<feature type="domain" description="AP2/ERF" evidence="7">
    <location>
        <begin position="2"/>
        <end position="59"/>
    </location>
</feature>
<comment type="caution">
    <text evidence="8">The sequence shown here is derived from an EMBL/GenBank/DDBJ whole genome shotgun (WGS) entry which is preliminary data.</text>
</comment>
<sequence>MRYRGVRRRPWGRYAAEIRDPQSKERRWLGTFDTAEEAACAYDRAARAMRGLKARTNFVYPTSDPHSSTDPFLPPFGFSSKQSQASIRDLPSRHCNSNSSNWPSFGNLHVGDFSGSASQRSSSTSFNMLLLRDFLDPSSGSSFYNHPQVLYDQFPHINGLIFECSTLNEDNRSYNSSGGSDKTNSQPDYWEFFPQEPSDSGLLQEIIQGFLPKPSSDQIDSSKSSIYCTGESMVAPVPEMSATFPSLDEFRRSIKSELLVKNEHLGVYHYHDGPAQTFQGVNSHEVPYRHIAFAFDLGSENGCVVFVLLRMTVQGKNSKRKGKQKELMESGHITNKTKLKVEIPSSSETENISIGVVTKLQATTPQITRQRSATKNNCLCSPTSHAGSFRCRLHRAPNLQLTKCDDSASLRVSTTKIINATADHDPAATNA</sequence>
<dbReference type="AlphaFoldDB" id="A0A6A6LJP9"/>
<evidence type="ECO:0000256" key="1">
    <source>
        <dbReference type="ARBA" id="ARBA00004123"/>
    </source>
</evidence>
<dbReference type="InterPro" id="IPR001471">
    <property type="entry name" value="AP2/ERF_dom"/>
</dbReference>
<dbReference type="PROSITE" id="PS51032">
    <property type="entry name" value="AP2_ERF"/>
    <property type="match status" value="1"/>
</dbReference>
<dbReference type="GO" id="GO:0005634">
    <property type="term" value="C:nucleus"/>
    <property type="evidence" value="ECO:0007669"/>
    <property type="project" value="UniProtKB-SubCell"/>
</dbReference>
<keyword evidence="2" id="KW-0936">Ethylene signaling pathway</keyword>
<dbReference type="InterPro" id="IPR036955">
    <property type="entry name" value="AP2/ERF_dom_sf"/>
</dbReference>
<keyword evidence="5" id="KW-0804">Transcription</keyword>
<dbReference type="PRINTS" id="PR00367">
    <property type="entry name" value="ETHRSPELEMNT"/>
</dbReference>
<dbReference type="EMBL" id="JAAGAX010000010">
    <property type="protein sequence ID" value="KAF2301681.1"/>
    <property type="molecule type" value="Genomic_DNA"/>
</dbReference>
<dbReference type="Gene3D" id="3.30.730.10">
    <property type="entry name" value="AP2/ERF domain"/>
    <property type="match status" value="1"/>
</dbReference>
<evidence type="ECO:0000313" key="8">
    <source>
        <dbReference type="EMBL" id="KAF2301681.1"/>
    </source>
</evidence>
<reference evidence="8 9" key="1">
    <citation type="journal article" date="2020" name="Mol. Plant">
        <title>The Chromosome-Based Rubber Tree Genome Provides New Insights into Spurge Genome Evolution and Rubber Biosynthesis.</title>
        <authorList>
            <person name="Liu J."/>
            <person name="Shi C."/>
            <person name="Shi C.C."/>
            <person name="Li W."/>
            <person name="Zhang Q.J."/>
            <person name="Zhang Y."/>
            <person name="Li K."/>
            <person name="Lu H.F."/>
            <person name="Shi C."/>
            <person name="Zhu S.T."/>
            <person name="Xiao Z.Y."/>
            <person name="Nan H."/>
            <person name="Yue Y."/>
            <person name="Zhu X.G."/>
            <person name="Wu Y."/>
            <person name="Hong X.N."/>
            <person name="Fan G.Y."/>
            <person name="Tong Y."/>
            <person name="Zhang D."/>
            <person name="Mao C.L."/>
            <person name="Liu Y.L."/>
            <person name="Hao S.J."/>
            <person name="Liu W.Q."/>
            <person name="Lv M.Q."/>
            <person name="Zhang H.B."/>
            <person name="Liu Y."/>
            <person name="Hu-Tang G.R."/>
            <person name="Wang J.P."/>
            <person name="Wang J.H."/>
            <person name="Sun Y.H."/>
            <person name="Ni S.B."/>
            <person name="Chen W.B."/>
            <person name="Zhang X.C."/>
            <person name="Jiao Y.N."/>
            <person name="Eichler E.E."/>
            <person name="Li G.H."/>
            <person name="Liu X."/>
            <person name="Gao L.Z."/>
        </authorList>
    </citation>
    <scope>NUCLEOTIDE SEQUENCE [LARGE SCALE GENOMIC DNA]</scope>
    <source>
        <strain evidence="9">cv. GT1</strain>
        <tissue evidence="8">Leaf</tissue>
    </source>
</reference>
<dbReference type="PANTHER" id="PTHR31677:SF146">
    <property type="entry name" value="ETHYLENE-RESPONSIVE TRANSCRIPTION FACTOR ESR2"/>
    <property type="match status" value="1"/>
</dbReference>
<protein>
    <recommendedName>
        <fullName evidence="7">AP2/ERF domain-containing protein</fullName>
    </recommendedName>
</protein>
<dbReference type="Proteomes" id="UP000467840">
    <property type="component" value="Chromosome 4"/>
</dbReference>
<dbReference type="CDD" id="cd00018">
    <property type="entry name" value="AP2"/>
    <property type="match status" value="1"/>
</dbReference>
<dbReference type="FunFam" id="3.30.730.10:FF:000001">
    <property type="entry name" value="Ethylene-responsive transcription factor 2"/>
    <property type="match status" value="1"/>
</dbReference>
<keyword evidence="4" id="KW-0238">DNA-binding</keyword>
<evidence type="ECO:0000256" key="4">
    <source>
        <dbReference type="ARBA" id="ARBA00023125"/>
    </source>
</evidence>
<comment type="subcellular location">
    <subcellularLocation>
        <location evidence="1">Nucleus</location>
    </subcellularLocation>
</comment>
<name>A0A6A6LJP9_HEVBR</name>
<dbReference type="Pfam" id="PF00847">
    <property type="entry name" value="AP2"/>
    <property type="match status" value="1"/>
</dbReference>
<evidence type="ECO:0000259" key="7">
    <source>
        <dbReference type="PROSITE" id="PS51032"/>
    </source>
</evidence>
<keyword evidence="3" id="KW-0805">Transcription regulation</keyword>
<dbReference type="InterPro" id="IPR016177">
    <property type="entry name" value="DNA-bd_dom_sf"/>
</dbReference>
<evidence type="ECO:0000256" key="2">
    <source>
        <dbReference type="ARBA" id="ARBA00022745"/>
    </source>
</evidence>
<evidence type="ECO:0000313" key="9">
    <source>
        <dbReference type="Proteomes" id="UP000467840"/>
    </source>
</evidence>
<evidence type="ECO:0000256" key="5">
    <source>
        <dbReference type="ARBA" id="ARBA00023163"/>
    </source>
</evidence>
<evidence type="ECO:0000256" key="6">
    <source>
        <dbReference type="ARBA" id="ARBA00023242"/>
    </source>
</evidence>
<keyword evidence="9" id="KW-1185">Reference proteome</keyword>
<dbReference type="GO" id="GO:0003677">
    <property type="term" value="F:DNA binding"/>
    <property type="evidence" value="ECO:0007669"/>
    <property type="project" value="UniProtKB-KW"/>
</dbReference>
<accession>A0A6A6LJP9</accession>
<dbReference type="SUPFAM" id="SSF54171">
    <property type="entry name" value="DNA-binding domain"/>
    <property type="match status" value="1"/>
</dbReference>
<keyword evidence="6" id="KW-0539">Nucleus</keyword>